<accession>A0ACA9YD01</accession>
<protein>
    <submittedName>
        <fullName evidence="1">Mediator of RNA polymerase II transcription subunit 12</fullName>
    </submittedName>
</protein>
<name>A0ACA9YD01_9ASCO</name>
<keyword evidence="2" id="KW-1185">Reference proteome</keyword>
<dbReference type="Proteomes" id="UP001152531">
    <property type="component" value="Unassembled WGS sequence"/>
</dbReference>
<gene>
    <name evidence="1" type="ORF">CLIB1444_11S01420</name>
</gene>
<evidence type="ECO:0000313" key="1">
    <source>
        <dbReference type="EMBL" id="CAH6722801.1"/>
    </source>
</evidence>
<evidence type="ECO:0000313" key="2">
    <source>
        <dbReference type="Proteomes" id="UP001152531"/>
    </source>
</evidence>
<sequence>MSKNGKRNSLLASSNRYNPSNTAKDELNSLKYQLNQPELIYPLDTKTKDQLTQERGKLSSDLTYPDFQPWKDHTQLPSPSAIEEEERMDNSMYLNKGLFEAPQVSNEYYSARNLIQTTIFSSSENCAEILKELSQHLASVYKTRNETINKINYESNNFKLPPKVTLTSSKRDAWIKELADPSVPLSKVATRLPHGIKNKILLDILCSNQVPNMRAIWFTKCVLYGDALLIRKKVQMKISQTPNFQGSDNLLENQEIQWLQEWTQQVIDYLYRFSREFNTISNAEKKQESMSKLNYLLKYIQTLYIENLIDKDLFLTLIIRFFKDGLLLDNNSIIQLIINSNAGFNDDDNDEITNNEEYEKLTKTLDLNYGQRLVALILVKIFWLDIIKLDYLSKDLAEVLLLNYYFIERSPVFNNKQPRSNIVIDHLLSAELKESILKQISRIIKSLFAMNSNIFIIPNYWILVGKVLYSILLGGKKDKEVKEIEGIQKQLQLISYRNESLMLSMKRGNPNTKEENNVLSPFTTGHRRTGSFPNTFTPFESTFNEPFLPPSANSVSTESTNLESIESEIFINRKNDDVLRIIDYLDKSNLNEELGNLIKPNVEEDSDNWKLNLSVVIMWCISKYRDPSKSNENILMVCGFIKNITKSDKSVAVKSILEDGILDTIFSYNDGLDEINLNSLFVLFNELYQLKTITISSYLRKLIASGIFYLPPGQPVESSLTNPQIDLHLQMLKNLPVLKNKQTENILKLWDFNGHFNANDLFDKGKEILNDEILEKFKFNNPITYDFDFFIDSPVGIKYLLVNWITDEIKSVISTSPKLIHIKLQGIIKLYEYYSISDNLTVFFRIIVKSLLKNESRIIVLDLDVLYILSRLTIKHFKLIKTLSNNETNFGYELFKLIFNNYKDLTKDEFDYFNFKDVWKFISKSIEVATPNKNTVIEKPEIKIPIPQFIFSKNTVDSPMKLNNTKDINADSNETIDGFLNEVNLFVNKPFNYLKTNEIIEILKDLKLSDQLINEPTNNKKILLILLDYCFKYYNKLNDKQEIQLIKLLVNTKNSLIDNEGNFAFFECLNFFTTKALGKVQHSEESEVLQGNEEIISKMTFTLMKMNKFEIIDFNLIYSIFQSCSNNLDIPVDYNDILLKLLIGEDSCLLLELNREVFMKTNTVFEVLGKVPVNSYNDKIIKFFSNLVFKKSRKLFDNLLKFSEPQIIEFLDKVSGLKIETFQDFFKDDLNIHEFNLPLYQMLIRLIIIKDFKFLTDEEKFNNLKNLVMKILDNLHVKFSLSNSFFGELFTLVPINEKITISKIIESILFKSLVFDGNKFTCERNGIDYLPVIYDYFKKFSVSSINIEINEEFFHNLLQYLNQLNYFSSDKVCQSFDYLLSIFLRILIIHKNSIVNYVLNDEANGLQFALNLKKLLECQQLQSPKMERLKILLYDLILIFKNLLLQHISKTPKDLTTDKVEVHDILPDFTKYEKLLSVFDLPDFFNNGDNTLHQYLDVTRIESSLMLTREELEKGGDYHRINNNNLILFNKSNDTFSPFNLLSENHPKTSSSKFKIKSFEILENTSTDLNNGRINLSLFDAYITKQNPP</sequence>
<comment type="caution">
    <text evidence="1">The sequence shown here is derived from an EMBL/GenBank/DDBJ whole genome shotgun (WGS) entry which is preliminary data.</text>
</comment>
<dbReference type="EMBL" id="CALSDN010000011">
    <property type="protein sequence ID" value="CAH6722801.1"/>
    <property type="molecule type" value="Genomic_DNA"/>
</dbReference>
<organism evidence="1 2">
    <name type="scientific">[Candida] jaroonii</name>
    <dbReference type="NCBI Taxonomy" id="467808"/>
    <lineage>
        <taxon>Eukaryota</taxon>
        <taxon>Fungi</taxon>
        <taxon>Dikarya</taxon>
        <taxon>Ascomycota</taxon>
        <taxon>Saccharomycotina</taxon>
        <taxon>Pichiomycetes</taxon>
        <taxon>Debaryomycetaceae</taxon>
        <taxon>Yamadazyma</taxon>
    </lineage>
</organism>
<proteinExistence type="predicted"/>
<reference evidence="1" key="1">
    <citation type="submission" date="2022-06" db="EMBL/GenBank/DDBJ databases">
        <authorList>
            <person name="Legras J.-L."/>
            <person name="Devillers H."/>
            <person name="Grondin C."/>
        </authorList>
    </citation>
    <scope>NUCLEOTIDE SEQUENCE</scope>
    <source>
        <strain evidence="1">CLIB 1444</strain>
    </source>
</reference>